<dbReference type="AlphaFoldDB" id="A0A369B8I7"/>
<dbReference type="EMBL" id="NGJX01000002">
    <property type="protein sequence ID" value="RSU04141.1"/>
    <property type="molecule type" value="Genomic_DNA"/>
</dbReference>
<dbReference type="RefSeq" id="WP_114288611.1">
    <property type="nucleotide sequence ID" value="NZ_CP122523.1"/>
</dbReference>
<dbReference type="GeneID" id="63145309"/>
<dbReference type="Pfam" id="PF14184">
    <property type="entry name" value="YrvL"/>
    <property type="match status" value="1"/>
</dbReference>
<evidence type="ECO:0000313" key="2">
    <source>
        <dbReference type="Proteomes" id="UP000288197"/>
    </source>
</evidence>
<sequence length="120" mass="13733">MKKQLTAILLTIIPLGGIILATLGLFKFVGVDFKNNLSLFLFLILYLFIEFIIDNIIELLASAWNNTYWMNFLRVSLAIYVTDRLLDSVSVSTITLLILATVFTLVEYILDLLDDDDFYD</sequence>
<protein>
    <submittedName>
        <fullName evidence="1">Uncharacterized protein</fullName>
    </submittedName>
</protein>
<keyword evidence="2" id="KW-1185">Reference proteome</keyword>
<dbReference type="Proteomes" id="UP000288197">
    <property type="component" value="Unassembled WGS sequence"/>
</dbReference>
<accession>A0A369B8I7</accession>
<comment type="caution">
    <text evidence="1">The sequence shown here is derived from an EMBL/GenBank/DDBJ whole genome shotgun (WGS) entry which is preliminary data.</text>
</comment>
<gene>
    <name evidence="1" type="ORF">CBF32_01855</name>
</gene>
<proteinExistence type="predicted"/>
<dbReference type="InterPro" id="IPR025912">
    <property type="entry name" value="YrvL"/>
</dbReference>
<reference evidence="1 2" key="1">
    <citation type="submission" date="2017-05" db="EMBL/GenBank/DDBJ databases">
        <title>Vagococcus spp. assemblies.</title>
        <authorList>
            <person name="Gulvik C.A."/>
        </authorList>
    </citation>
    <scope>NUCLEOTIDE SEQUENCE [LARGE SCALE GENOMIC DNA]</scope>
    <source>
        <strain evidence="1 2">NCFB 2497</strain>
    </source>
</reference>
<organism evidence="1 2">
    <name type="scientific">Vagococcus fluvialis</name>
    <dbReference type="NCBI Taxonomy" id="2738"/>
    <lineage>
        <taxon>Bacteria</taxon>
        <taxon>Bacillati</taxon>
        <taxon>Bacillota</taxon>
        <taxon>Bacilli</taxon>
        <taxon>Lactobacillales</taxon>
        <taxon>Enterococcaceae</taxon>
        <taxon>Vagococcus</taxon>
    </lineage>
</organism>
<evidence type="ECO:0000313" key="1">
    <source>
        <dbReference type="EMBL" id="RSU04141.1"/>
    </source>
</evidence>
<name>A0A369B8I7_9ENTE</name>